<comment type="caution">
    <text evidence="13">The sequence shown here is derived from an EMBL/GenBank/DDBJ whole genome shotgun (WGS) entry which is preliminary data.</text>
</comment>
<feature type="non-terminal residue" evidence="13">
    <location>
        <position position="440"/>
    </location>
</feature>
<dbReference type="PROSITE" id="PS50963">
    <property type="entry name" value="LINK_2"/>
    <property type="match status" value="2"/>
</dbReference>
<dbReference type="GO" id="GO:0072534">
    <property type="term" value="C:perineuronal net"/>
    <property type="evidence" value="ECO:0007669"/>
    <property type="project" value="TreeGrafter"/>
</dbReference>
<evidence type="ECO:0000256" key="5">
    <source>
        <dbReference type="ARBA" id="ARBA00022974"/>
    </source>
</evidence>
<dbReference type="SUPFAM" id="SSF48726">
    <property type="entry name" value="Immunoglobulin"/>
    <property type="match status" value="1"/>
</dbReference>
<dbReference type="EMBL" id="JAAWVO010033827">
    <property type="protein sequence ID" value="MBN3317092.1"/>
    <property type="molecule type" value="Genomic_DNA"/>
</dbReference>
<dbReference type="Gene3D" id="3.10.100.10">
    <property type="entry name" value="Mannose-Binding Protein A, subunit A"/>
    <property type="match status" value="2"/>
</dbReference>
<dbReference type="CDD" id="cd03519">
    <property type="entry name" value="Link_domain_HAPLN_module_2"/>
    <property type="match status" value="1"/>
</dbReference>
<protein>
    <submittedName>
        <fullName evidence="13">HPLN4 protein</fullName>
    </submittedName>
</protein>
<feature type="domain" description="Link" evidence="12">
    <location>
        <begin position="321"/>
        <end position="413"/>
    </location>
</feature>
<proteinExistence type="predicted"/>
<dbReference type="InterPro" id="IPR007110">
    <property type="entry name" value="Ig-like_dom"/>
</dbReference>
<dbReference type="FunFam" id="3.10.100.10:FF:000002">
    <property type="entry name" value="Hyaluronan proteoglycan link protein 1"/>
    <property type="match status" value="1"/>
</dbReference>
<dbReference type="InterPro" id="IPR050691">
    <property type="entry name" value="Hyaluronan_bind_Proteoglycan"/>
</dbReference>
<dbReference type="InterPro" id="IPR013106">
    <property type="entry name" value="Ig_V-set"/>
</dbReference>
<keyword evidence="8" id="KW-0393">Immunoglobulin domain</keyword>
<feature type="disulfide bond" evidence="9">
    <location>
        <begin position="267"/>
        <end position="288"/>
    </location>
</feature>
<dbReference type="SMART" id="SM00406">
    <property type="entry name" value="IGv"/>
    <property type="match status" value="1"/>
</dbReference>
<dbReference type="InterPro" id="IPR013783">
    <property type="entry name" value="Ig-like_fold"/>
</dbReference>
<reference evidence="13" key="1">
    <citation type="journal article" date="2021" name="Cell">
        <title>Tracing the genetic footprints of vertebrate landing in non-teleost ray-finned fishes.</title>
        <authorList>
            <person name="Bi X."/>
            <person name="Wang K."/>
            <person name="Yang L."/>
            <person name="Pan H."/>
            <person name="Jiang H."/>
            <person name="Wei Q."/>
            <person name="Fang M."/>
            <person name="Yu H."/>
            <person name="Zhu C."/>
            <person name="Cai Y."/>
            <person name="He Y."/>
            <person name="Gan X."/>
            <person name="Zeng H."/>
            <person name="Yu D."/>
            <person name="Zhu Y."/>
            <person name="Jiang H."/>
            <person name="Qiu Q."/>
            <person name="Yang H."/>
            <person name="Zhang Y.E."/>
            <person name="Wang W."/>
            <person name="Zhu M."/>
            <person name="He S."/>
            <person name="Zhang G."/>
        </authorList>
    </citation>
    <scope>NUCLEOTIDE SEQUENCE</scope>
    <source>
        <strain evidence="13">Allg_001</strain>
    </source>
</reference>
<dbReference type="GO" id="GO:0010001">
    <property type="term" value="P:glial cell differentiation"/>
    <property type="evidence" value="ECO:0007669"/>
    <property type="project" value="TreeGrafter"/>
</dbReference>
<evidence type="ECO:0000259" key="11">
    <source>
        <dbReference type="PROSITE" id="PS50835"/>
    </source>
</evidence>
<evidence type="ECO:0000256" key="4">
    <source>
        <dbReference type="ARBA" id="ARBA00022737"/>
    </source>
</evidence>
<feature type="compositionally biased region" description="Polar residues" evidence="10">
    <location>
        <begin position="428"/>
        <end position="440"/>
    </location>
</feature>
<dbReference type="Gene3D" id="2.60.40.10">
    <property type="entry name" value="Immunoglobulins"/>
    <property type="match status" value="1"/>
</dbReference>
<dbReference type="InterPro" id="IPR016186">
    <property type="entry name" value="C-type_lectin-like/link_sf"/>
</dbReference>
<comment type="caution">
    <text evidence="9">Lacks conserved residue(s) required for the propagation of feature annotation.</text>
</comment>
<evidence type="ECO:0000256" key="8">
    <source>
        <dbReference type="ARBA" id="ARBA00023319"/>
    </source>
</evidence>
<dbReference type="SMART" id="SM00409">
    <property type="entry name" value="IG"/>
    <property type="match status" value="1"/>
</dbReference>
<feature type="domain" description="Link" evidence="12">
    <location>
        <begin position="221"/>
        <end position="316"/>
    </location>
</feature>
<feature type="disulfide bond" evidence="9">
    <location>
        <begin position="366"/>
        <end position="387"/>
    </location>
</feature>
<dbReference type="GO" id="GO:0007155">
    <property type="term" value="P:cell adhesion"/>
    <property type="evidence" value="ECO:0007669"/>
    <property type="project" value="InterPro"/>
</dbReference>
<dbReference type="GO" id="GO:0045202">
    <property type="term" value="C:synapse"/>
    <property type="evidence" value="ECO:0007669"/>
    <property type="project" value="TreeGrafter"/>
</dbReference>
<dbReference type="GO" id="GO:0001501">
    <property type="term" value="P:skeletal system development"/>
    <property type="evidence" value="ECO:0007669"/>
    <property type="project" value="TreeGrafter"/>
</dbReference>
<evidence type="ECO:0000259" key="12">
    <source>
        <dbReference type="PROSITE" id="PS50963"/>
    </source>
</evidence>
<evidence type="ECO:0000256" key="7">
    <source>
        <dbReference type="ARBA" id="ARBA00023180"/>
    </source>
</evidence>
<dbReference type="InterPro" id="IPR000538">
    <property type="entry name" value="Link_dom"/>
</dbReference>
<gene>
    <name evidence="13" type="primary">Hapln4</name>
    <name evidence="13" type="ORF">GTO95_0010562</name>
</gene>
<dbReference type="PROSITE" id="PS01241">
    <property type="entry name" value="LINK_1"/>
    <property type="match status" value="1"/>
</dbReference>
<keyword evidence="3" id="KW-0732">Signal</keyword>
<keyword evidence="6 9" id="KW-1015">Disulfide bond</keyword>
<dbReference type="GO" id="GO:0005615">
    <property type="term" value="C:extracellular space"/>
    <property type="evidence" value="ECO:0007669"/>
    <property type="project" value="TreeGrafter"/>
</dbReference>
<dbReference type="GO" id="GO:0005540">
    <property type="term" value="F:hyaluronic acid binding"/>
    <property type="evidence" value="ECO:0007669"/>
    <property type="project" value="InterPro"/>
</dbReference>
<dbReference type="CDD" id="cd05877">
    <property type="entry name" value="Ig_LP_like"/>
    <property type="match status" value="1"/>
</dbReference>
<dbReference type="InterPro" id="IPR016187">
    <property type="entry name" value="CTDL_fold"/>
</dbReference>
<dbReference type="Pfam" id="PF07686">
    <property type="entry name" value="V-set"/>
    <property type="match status" value="1"/>
</dbReference>
<feature type="non-terminal residue" evidence="13">
    <location>
        <position position="1"/>
    </location>
</feature>
<dbReference type="FunFam" id="2.60.40.10:FF:000536">
    <property type="entry name" value="Hyaluronan and proteoglycan link protein 4"/>
    <property type="match status" value="1"/>
</dbReference>
<evidence type="ECO:0000313" key="14">
    <source>
        <dbReference type="Proteomes" id="UP000736164"/>
    </source>
</evidence>
<organism evidence="13 14">
    <name type="scientific">Atractosteus spatula</name>
    <name type="common">Alligator gar</name>
    <name type="synonym">Lepisosteus spatula</name>
    <dbReference type="NCBI Taxonomy" id="7917"/>
    <lineage>
        <taxon>Eukaryota</taxon>
        <taxon>Metazoa</taxon>
        <taxon>Chordata</taxon>
        <taxon>Craniata</taxon>
        <taxon>Vertebrata</taxon>
        <taxon>Euteleostomi</taxon>
        <taxon>Actinopterygii</taxon>
        <taxon>Neopterygii</taxon>
        <taxon>Holostei</taxon>
        <taxon>Semionotiformes</taxon>
        <taxon>Lepisosteidae</taxon>
        <taxon>Atractosteus</taxon>
    </lineage>
</organism>
<feature type="region of interest" description="Disordered" evidence="10">
    <location>
        <begin position="416"/>
        <end position="440"/>
    </location>
</feature>
<evidence type="ECO:0000256" key="6">
    <source>
        <dbReference type="ARBA" id="ARBA00023157"/>
    </source>
</evidence>
<dbReference type="SUPFAM" id="SSF56436">
    <property type="entry name" value="C-type lectin-like"/>
    <property type="match status" value="2"/>
</dbReference>
<accession>A0A8J7TAV2</accession>
<dbReference type="PROSITE" id="PS50835">
    <property type="entry name" value="IG_LIKE"/>
    <property type="match status" value="1"/>
</dbReference>
<dbReference type="PANTHER" id="PTHR22804:SF11">
    <property type="entry name" value="HYALURONAN AND PROTEOGLYCAN LINK PROTEIN 4"/>
    <property type="match status" value="1"/>
</dbReference>
<sequence length="440" mass="48308">MLLLISMQPTPAASLAVNTVFEFGNLQAGISAAAGTGAQPHSSGVQLNALVTTETPATCQLPAERAERSLQVSWSAKAKPSFSDWADGTCPRSRAVIPEDESGAVVVQTAPGKVVTHRGGSITLPCRYHHEPEGPEPARIRIKWTKVTGALQFEDVFVALGRQQRTFGGYRGRVSLQGSGLGDASVVIHNVTLQDYGRYECEVTDDMEDDTGFVNLDLEGVVFPYHPRLGRYKMNFHEAQEVCRQQDAILASYAQLHAAWLEGLDWCNAGWLEDGSVQYPISQPRDQCGRKETPAGVRNYGYRHKEDERYDAFCFTSNLNGKVYFLKRHKKLSYAEAVKACQRDGSTIAKAGQLYAAWKIQLLDRCEAGWLEDGSIRYPIVNPRKRCGGSAPGVRTLGFPDKKYRLYGAYCFRQDSEGPDGTAEGQEKSNSTTGKSPAGL</sequence>
<keyword evidence="4" id="KW-0677">Repeat</keyword>
<dbReference type="Proteomes" id="UP000736164">
    <property type="component" value="Unassembled WGS sequence"/>
</dbReference>
<keyword evidence="5" id="KW-0654">Proteoglycan</keyword>
<keyword evidence="7" id="KW-0325">Glycoprotein</keyword>
<dbReference type="AlphaFoldDB" id="A0A8J7TAV2"/>
<dbReference type="FunFam" id="3.10.100.10:FF:000011">
    <property type="entry name" value="Aggrecan core protein"/>
    <property type="match status" value="1"/>
</dbReference>
<dbReference type="InterPro" id="IPR036179">
    <property type="entry name" value="Ig-like_dom_sf"/>
</dbReference>
<evidence type="ECO:0000256" key="3">
    <source>
        <dbReference type="ARBA" id="ARBA00022729"/>
    </source>
</evidence>
<evidence type="ECO:0000256" key="9">
    <source>
        <dbReference type="PROSITE-ProRule" id="PRU00323"/>
    </source>
</evidence>
<dbReference type="GO" id="GO:0007417">
    <property type="term" value="P:central nervous system development"/>
    <property type="evidence" value="ECO:0007669"/>
    <property type="project" value="TreeGrafter"/>
</dbReference>
<keyword evidence="2" id="KW-0964">Secreted</keyword>
<dbReference type="PANTHER" id="PTHR22804">
    <property type="entry name" value="AGGRECAN/VERSICAN PROTEOGLYCAN"/>
    <property type="match status" value="1"/>
</dbReference>
<comment type="subcellular location">
    <subcellularLocation>
        <location evidence="1">Secreted</location>
    </subcellularLocation>
</comment>
<evidence type="ECO:0000313" key="13">
    <source>
        <dbReference type="EMBL" id="MBN3317092.1"/>
    </source>
</evidence>
<evidence type="ECO:0000256" key="2">
    <source>
        <dbReference type="ARBA" id="ARBA00022525"/>
    </source>
</evidence>
<keyword evidence="14" id="KW-1185">Reference proteome</keyword>
<evidence type="ECO:0000256" key="10">
    <source>
        <dbReference type="SAM" id="MobiDB-lite"/>
    </source>
</evidence>
<dbReference type="PRINTS" id="PR01265">
    <property type="entry name" value="LINKMODULE"/>
</dbReference>
<dbReference type="SMART" id="SM00445">
    <property type="entry name" value="LINK"/>
    <property type="match status" value="2"/>
</dbReference>
<dbReference type="GO" id="GO:0002052">
    <property type="term" value="P:positive regulation of neuroblast proliferation"/>
    <property type="evidence" value="ECO:0007669"/>
    <property type="project" value="TreeGrafter"/>
</dbReference>
<name>A0A8J7TAV2_ATRSP</name>
<dbReference type="InterPro" id="IPR003599">
    <property type="entry name" value="Ig_sub"/>
</dbReference>
<feature type="domain" description="Ig-like" evidence="11">
    <location>
        <begin position="91"/>
        <end position="217"/>
    </location>
</feature>
<dbReference type="Pfam" id="PF00193">
    <property type="entry name" value="Xlink"/>
    <property type="match status" value="2"/>
</dbReference>
<evidence type="ECO:0000256" key="1">
    <source>
        <dbReference type="ARBA" id="ARBA00004613"/>
    </source>
</evidence>